<keyword evidence="2" id="KW-1185">Reference proteome</keyword>
<reference evidence="1 2" key="1">
    <citation type="submission" date="2017-05" db="EMBL/GenBank/DDBJ databases">
        <authorList>
            <person name="Song R."/>
            <person name="Chenine A.L."/>
            <person name="Ruprecht R.M."/>
        </authorList>
    </citation>
    <scope>NUCLEOTIDE SEQUENCE [LARGE SCALE GENOMIC DNA]</scope>
</reference>
<proteinExistence type="predicted"/>
<evidence type="ECO:0000313" key="1">
    <source>
        <dbReference type="EMBL" id="ARV77077.1"/>
    </source>
</evidence>
<accession>A0A1Y0T2I9</accession>
<organism evidence="1 2">
    <name type="scientific">Pseudomonas phage Phabio</name>
    <dbReference type="NCBI Taxonomy" id="2006668"/>
    <lineage>
        <taxon>Viruses</taxon>
        <taxon>Duplodnaviria</taxon>
        <taxon>Heunggongvirae</taxon>
        <taxon>Uroviricota</taxon>
        <taxon>Caudoviricetes</taxon>
        <taxon>Chimalliviridae</taxon>
        <taxon>Phabiovirus</taxon>
        <taxon>Phabiovirus phabio</taxon>
    </lineage>
</organism>
<dbReference type="Proteomes" id="UP000225448">
    <property type="component" value="Segment"/>
</dbReference>
<gene>
    <name evidence="1" type="ORF">PHABIO_446</name>
</gene>
<sequence length="119" mass="14192">MLCRPEDLQVTESSGIHLPEDFLAKHCLHNRRLTDENINHLAQWALEHFRPELYGTLMDWDMEAKIEQVFRELQALLPKPEQMVWHIQKQRANYWQVGQSYLTWNVIVNKHLAVSFKAQ</sequence>
<evidence type="ECO:0000313" key="2">
    <source>
        <dbReference type="Proteomes" id="UP000225448"/>
    </source>
</evidence>
<name>A0A1Y0T2I9_9CAUD</name>
<dbReference type="EMBL" id="MF042360">
    <property type="protein sequence ID" value="ARV77077.1"/>
    <property type="molecule type" value="Genomic_DNA"/>
</dbReference>
<protein>
    <submittedName>
        <fullName evidence="1">Uncharacterized protein</fullName>
    </submittedName>
</protein>